<evidence type="ECO:0000313" key="2">
    <source>
        <dbReference type="EMBL" id="VEB42941.1"/>
    </source>
</evidence>
<feature type="compositionally biased region" description="Low complexity" evidence="1">
    <location>
        <begin position="34"/>
        <end position="53"/>
    </location>
</feature>
<proteinExistence type="predicted"/>
<organism evidence="2 3">
    <name type="scientific">Chromobacterium violaceum</name>
    <dbReference type="NCBI Taxonomy" id="536"/>
    <lineage>
        <taxon>Bacteria</taxon>
        <taxon>Pseudomonadati</taxon>
        <taxon>Pseudomonadota</taxon>
        <taxon>Betaproteobacteria</taxon>
        <taxon>Neisseriales</taxon>
        <taxon>Chromobacteriaceae</taxon>
        <taxon>Chromobacterium</taxon>
    </lineage>
</organism>
<dbReference type="InterPro" id="IPR018330">
    <property type="entry name" value="RecT_fam"/>
</dbReference>
<dbReference type="EMBL" id="LR134182">
    <property type="protein sequence ID" value="VEB42941.1"/>
    <property type="molecule type" value="Genomic_DNA"/>
</dbReference>
<dbReference type="AlphaFoldDB" id="A0A3S5DLJ5"/>
<reference evidence="2 3" key="1">
    <citation type="submission" date="2018-12" db="EMBL/GenBank/DDBJ databases">
        <authorList>
            <consortium name="Pathogen Informatics"/>
        </authorList>
    </citation>
    <scope>NUCLEOTIDE SEQUENCE [LARGE SCALE GENOMIC DNA]</scope>
    <source>
        <strain evidence="2 3">NCTC9695</strain>
    </source>
</reference>
<dbReference type="Pfam" id="PF03837">
    <property type="entry name" value="RecT"/>
    <property type="match status" value="1"/>
</dbReference>
<name>A0A3S5DLJ5_CHRVL</name>
<evidence type="ECO:0000313" key="3">
    <source>
        <dbReference type="Proteomes" id="UP000275777"/>
    </source>
</evidence>
<dbReference type="GO" id="GO:0003677">
    <property type="term" value="F:DNA binding"/>
    <property type="evidence" value="ECO:0007669"/>
    <property type="project" value="InterPro"/>
</dbReference>
<evidence type="ECO:0000256" key="1">
    <source>
        <dbReference type="SAM" id="MobiDB-lite"/>
    </source>
</evidence>
<accession>A0A3S5DLJ5</accession>
<dbReference type="Proteomes" id="UP000275777">
    <property type="component" value="Chromosome"/>
</dbReference>
<sequence length="361" mass="40132">MIRTIPLDRMHNALRSRMIQQGGSLKDTPQHAGAQPKSSASATSSKTSCSQSTGPRKRAFLYEKAMATQLEVLQGDIAAIAPQFDAVLADKSLNFEAESGFAMQIIQSSDYLAKVAYGNRQSLVDAVTNVAAIGISLNPAKKQAYLVPRKNKVCLDISYMGMMHLAQQTGAIQWGQALIVRESDTFELTAIDTAPVHKYSPFATEEQRGKIIGAYVVVKTDGGDYLTHCMTIADIYSIRDRSEAWKKYQQDNSKKCPWVTDEPEMIKKTVVKQASKYWPHRERLQQAIYHMDTEGGEGYAREPERDITPCTGEQQVHLTALLESYGRTWQQLSAVYPKNALTRAAHGSRDRAGHGHVHSIR</sequence>
<dbReference type="NCBIfam" id="TIGR00616">
    <property type="entry name" value="rect"/>
    <property type="match status" value="1"/>
</dbReference>
<dbReference type="GO" id="GO:0006259">
    <property type="term" value="P:DNA metabolic process"/>
    <property type="evidence" value="ECO:0007669"/>
    <property type="project" value="InterPro"/>
</dbReference>
<gene>
    <name evidence="2" type="primary">recT</name>
    <name evidence="2" type="ORF">NCTC9695_03395</name>
</gene>
<feature type="region of interest" description="Disordered" evidence="1">
    <location>
        <begin position="22"/>
        <end position="53"/>
    </location>
</feature>
<dbReference type="InterPro" id="IPR004590">
    <property type="entry name" value="ssDNA_annealing_RecT"/>
</dbReference>
<protein>
    <submittedName>
        <fullName evidence="2">P33</fullName>
    </submittedName>
</protein>